<dbReference type="EMBL" id="BAAARK010000048">
    <property type="protein sequence ID" value="GAA2689443.1"/>
    <property type="molecule type" value="Genomic_DNA"/>
</dbReference>
<keyword evidence="2" id="KW-1185">Reference proteome</keyword>
<name>A0ABP6FFX9_9ACTN</name>
<reference evidence="2" key="1">
    <citation type="journal article" date="2019" name="Int. J. Syst. Evol. Microbiol.">
        <title>The Global Catalogue of Microorganisms (GCM) 10K type strain sequencing project: providing services to taxonomists for standard genome sequencing and annotation.</title>
        <authorList>
            <consortium name="The Broad Institute Genomics Platform"/>
            <consortium name="The Broad Institute Genome Sequencing Center for Infectious Disease"/>
            <person name="Wu L."/>
            <person name="Ma J."/>
        </authorList>
    </citation>
    <scope>NUCLEOTIDE SEQUENCE [LARGE SCALE GENOMIC DNA]</scope>
    <source>
        <strain evidence="2">JCM 16374</strain>
    </source>
</reference>
<evidence type="ECO:0000313" key="1">
    <source>
        <dbReference type="EMBL" id="GAA2689443.1"/>
    </source>
</evidence>
<proteinExistence type="predicted"/>
<protein>
    <submittedName>
        <fullName evidence="1">Uncharacterized protein</fullName>
    </submittedName>
</protein>
<comment type="caution">
    <text evidence="1">The sequence shown here is derived from an EMBL/GenBank/DDBJ whole genome shotgun (WGS) entry which is preliminary data.</text>
</comment>
<gene>
    <name evidence="1" type="ORF">GCM10009864_74270</name>
</gene>
<accession>A0ABP6FFX9</accession>
<organism evidence="1 2">
    <name type="scientific">Streptomyces lunalinharesii</name>
    <dbReference type="NCBI Taxonomy" id="333384"/>
    <lineage>
        <taxon>Bacteria</taxon>
        <taxon>Bacillati</taxon>
        <taxon>Actinomycetota</taxon>
        <taxon>Actinomycetes</taxon>
        <taxon>Kitasatosporales</taxon>
        <taxon>Streptomycetaceae</taxon>
        <taxon>Streptomyces</taxon>
    </lineage>
</organism>
<dbReference type="Proteomes" id="UP001500994">
    <property type="component" value="Unassembled WGS sequence"/>
</dbReference>
<evidence type="ECO:0000313" key="2">
    <source>
        <dbReference type="Proteomes" id="UP001500994"/>
    </source>
</evidence>
<sequence length="84" mass="8712">MARDQSSFTTGAALLVDGGTARLWTGTRPAATDLLRARLGAYRWRRKIPEGALAGSRHATMASAATLGGTDGVHGLCAITRTGD</sequence>